<gene>
    <name evidence="2" type="ORF">DKT77_13770</name>
</gene>
<evidence type="ECO:0000259" key="1">
    <source>
        <dbReference type="PROSITE" id="PS51725"/>
    </source>
</evidence>
<dbReference type="OrthoDB" id="287932at2"/>
<organism evidence="2 3">
    <name type="scientific">Meridianimarinicoccus roseus</name>
    <dbReference type="NCBI Taxonomy" id="2072018"/>
    <lineage>
        <taxon>Bacteria</taxon>
        <taxon>Pseudomonadati</taxon>
        <taxon>Pseudomonadota</taxon>
        <taxon>Alphaproteobacteria</taxon>
        <taxon>Rhodobacterales</taxon>
        <taxon>Paracoccaceae</taxon>
        <taxon>Meridianimarinicoccus</taxon>
    </lineage>
</organism>
<evidence type="ECO:0000313" key="2">
    <source>
        <dbReference type="EMBL" id="PWR02064.1"/>
    </source>
</evidence>
<dbReference type="PANTHER" id="PTHR33336:SF3">
    <property type="entry name" value="ABM DOMAIN-CONTAINING PROTEIN"/>
    <property type="match status" value="1"/>
</dbReference>
<dbReference type="InterPro" id="IPR007138">
    <property type="entry name" value="ABM_dom"/>
</dbReference>
<dbReference type="InterPro" id="IPR050744">
    <property type="entry name" value="AI-2_Isomerase_LsrG"/>
</dbReference>
<keyword evidence="2" id="KW-0503">Monooxygenase</keyword>
<dbReference type="RefSeq" id="WP_109812272.1">
    <property type="nucleotide sequence ID" value="NZ_QGKU01000042.1"/>
</dbReference>
<dbReference type="SUPFAM" id="SSF54909">
    <property type="entry name" value="Dimeric alpha+beta barrel"/>
    <property type="match status" value="1"/>
</dbReference>
<dbReference type="PROSITE" id="PS51725">
    <property type="entry name" value="ABM"/>
    <property type="match status" value="1"/>
</dbReference>
<comment type="caution">
    <text evidence="2">The sequence shown here is derived from an EMBL/GenBank/DDBJ whole genome shotgun (WGS) entry which is preliminary data.</text>
</comment>
<feature type="domain" description="ABM" evidence="1">
    <location>
        <begin position="3"/>
        <end position="93"/>
    </location>
</feature>
<reference evidence="2 3" key="1">
    <citation type="submission" date="2018-05" db="EMBL/GenBank/DDBJ databases">
        <title>Rhodobacteraceae gen. nov., sp. nov. isolated from sea water.</title>
        <authorList>
            <person name="Ren Y."/>
        </authorList>
    </citation>
    <scope>NUCLEOTIDE SEQUENCE [LARGE SCALE GENOMIC DNA]</scope>
    <source>
        <strain evidence="2 3">TG-679</strain>
    </source>
</reference>
<dbReference type="PANTHER" id="PTHR33336">
    <property type="entry name" value="QUINOL MONOOXYGENASE YGIN-RELATED"/>
    <property type="match status" value="1"/>
</dbReference>
<dbReference type="Proteomes" id="UP000245680">
    <property type="component" value="Unassembled WGS sequence"/>
</dbReference>
<sequence>MTLTVIATLKARTGQEQALSESLRGLVEPTHREEGCLKYEMHLSHENPGHVIFVESWASRPLWEAHMESPHLKAFSAMQDELVESWDLFVGEKTAG</sequence>
<protein>
    <submittedName>
        <fullName evidence="2">Antibiotic biosynthesis monooxygenase</fullName>
    </submittedName>
</protein>
<name>A0A2V2LEZ3_9RHOB</name>
<dbReference type="GO" id="GO:0004497">
    <property type="term" value="F:monooxygenase activity"/>
    <property type="evidence" value="ECO:0007669"/>
    <property type="project" value="UniProtKB-KW"/>
</dbReference>
<proteinExistence type="predicted"/>
<evidence type="ECO:0000313" key="3">
    <source>
        <dbReference type="Proteomes" id="UP000245680"/>
    </source>
</evidence>
<dbReference type="Pfam" id="PF03992">
    <property type="entry name" value="ABM"/>
    <property type="match status" value="1"/>
</dbReference>
<keyword evidence="2" id="KW-0560">Oxidoreductase</keyword>
<dbReference type="InterPro" id="IPR011008">
    <property type="entry name" value="Dimeric_a/b-barrel"/>
</dbReference>
<accession>A0A2V2LEZ3</accession>
<dbReference type="EMBL" id="QGKU01000042">
    <property type="protein sequence ID" value="PWR02064.1"/>
    <property type="molecule type" value="Genomic_DNA"/>
</dbReference>
<dbReference type="Gene3D" id="3.30.70.100">
    <property type="match status" value="1"/>
</dbReference>
<dbReference type="AlphaFoldDB" id="A0A2V2LEZ3"/>
<keyword evidence="3" id="KW-1185">Reference proteome</keyword>